<evidence type="ECO:0000259" key="2">
    <source>
        <dbReference type="PROSITE" id="PS50943"/>
    </source>
</evidence>
<dbReference type="GO" id="GO:0003677">
    <property type="term" value="F:DNA binding"/>
    <property type="evidence" value="ECO:0007669"/>
    <property type="project" value="UniProtKB-KW"/>
</dbReference>
<dbReference type="GO" id="GO:0005829">
    <property type="term" value="C:cytosol"/>
    <property type="evidence" value="ECO:0007669"/>
    <property type="project" value="TreeGrafter"/>
</dbReference>
<dbReference type="InterPro" id="IPR011051">
    <property type="entry name" value="RmlC_Cupin_sf"/>
</dbReference>
<dbReference type="InterPro" id="IPR050807">
    <property type="entry name" value="TransReg_Diox_bact_type"/>
</dbReference>
<dbReference type="InterPro" id="IPR014710">
    <property type="entry name" value="RmlC-like_jellyroll"/>
</dbReference>
<dbReference type="RefSeq" id="WP_076321399.1">
    <property type="nucleotide sequence ID" value="NZ_JBCNGP010000020.1"/>
</dbReference>
<protein>
    <submittedName>
        <fullName evidence="3">DNA-binding protein</fullName>
    </submittedName>
</protein>
<reference evidence="3 4" key="1">
    <citation type="submission" date="2016-11" db="EMBL/GenBank/DDBJ databases">
        <title>Paenibacillus species isolates.</title>
        <authorList>
            <person name="Beno S.M."/>
        </authorList>
    </citation>
    <scope>NUCLEOTIDE SEQUENCE [LARGE SCALE GENOMIC DNA]</scope>
    <source>
        <strain evidence="3 4">FSL F4-0100</strain>
    </source>
</reference>
<keyword evidence="1 3" id="KW-0238">DNA-binding</keyword>
<dbReference type="CDD" id="cd00093">
    <property type="entry name" value="HTH_XRE"/>
    <property type="match status" value="1"/>
</dbReference>
<dbReference type="Gene3D" id="2.60.120.10">
    <property type="entry name" value="Jelly Rolls"/>
    <property type="match status" value="1"/>
</dbReference>
<dbReference type="Pfam" id="PF01381">
    <property type="entry name" value="HTH_3"/>
    <property type="match status" value="1"/>
</dbReference>
<dbReference type="Pfam" id="PF07883">
    <property type="entry name" value="Cupin_2"/>
    <property type="match status" value="1"/>
</dbReference>
<sequence>MDEVDESKQIVLQIGGALKKYRKEKNMSLDDLAELTGVSKLTLGNIERGDTNPTLAIIWKISKGISLPLLALFKSEDPVSLYRAGEGLRFSNDQKNWIIEPVFKNASSDIEMCRAYLQPNSSYHPEGHHVNTTEIATVMTGSIEIQVNGEIYTLNQYDTISFRADSPHSYTNHTNSETVLHISLKYGF</sequence>
<dbReference type="AlphaFoldDB" id="A0A1R1B4X4"/>
<dbReference type="CDD" id="cd02209">
    <property type="entry name" value="cupin_XRE_C"/>
    <property type="match status" value="1"/>
</dbReference>
<dbReference type="SMART" id="SM00530">
    <property type="entry name" value="HTH_XRE"/>
    <property type="match status" value="1"/>
</dbReference>
<dbReference type="PANTHER" id="PTHR46797:SF24">
    <property type="entry name" value="DNA-BINDING PHAGE PROTEIN"/>
    <property type="match status" value="1"/>
</dbReference>
<feature type="domain" description="HTH cro/C1-type" evidence="2">
    <location>
        <begin position="18"/>
        <end position="72"/>
    </location>
</feature>
<dbReference type="Proteomes" id="UP000187074">
    <property type="component" value="Unassembled WGS sequence"/>
</dbReference>
<dbReference type="InterPro" id="IPR013096">
    <property type="entry name" value="Cupin_2"/>
</dbReference>
<dbReference type="Gene3D" id="1.10.260.40">
    <property type="entry name" value="lambda repressor-like DNA-binding domains"/>
    <property type="match status" value="1"/>
</dbReference>
<dbReference type="STRING" id="1401.BK123_05400"/>
<name>A0A1R1B4X4_PAELA</name>
<proteinExistence type="predicted"/>
<dbReference type="SUPFAM" id="SSF47413">
    <property type="entry name" value="lambda repressor-like DNA-binding domains"/>
    <property type="match status" value="1"/>
</dbReference>
<dbReference type="OrthoDB" id="9781521at2"/>
<comment type="caution">
    <text evidence="3">The sequence shown here is derived from an EMBL/GenBank/DDBJ whole genome shotgun (WGS) entry which is preliminary data.</text>
</comment>
<dbReference type="PROSITE" id="PS50943">
    <property type="entry name" value="HTH_CROC1"/>
    <property type="match status" value="1"/>
</dbReference>
<dbReference type="GO" id="GO:0003700">
    <property type="term" value="F:DNA-binding transcription factor activity"/>
    <property type="evidence" value="ECO:0007669"/>
    <property type="project" value="TreeGrafter"/>
</dbReference>
<dbReference type="InterPro" id="IPR001387">
    <property type="entry name" value="Cro/C1-type_HTH"/>
</dbReference>
<evidence type="ECO:0000313" key="3">
    <source>
        <dbReference type="EMBL" id="OME94578.1"/>
    </source>
</evidence>
<dbReference type="PANTHER" id="PTHR46797">
    <property type="entry name" value="HTH-TYPE TRANSCRIPTIONAL REGULATOR"/>
    <property type="match status" value="1"/>
</dbReference>
<organism evidence="3 4">
    <name type="scientific">Paenibacillus lautus</name>
    <name type="common">Bacillus lautus</name>
    <dbReference type="NCBI Taxonomy" id="1401"/>
    <lineage>
        <taxon>Bacteria</taxon>
        <taxon>Bacillati</taxon>
        <taxon>Bacillota</taxon>
        <taxon>Bacilli</taxon>
        <taxon>Bacillales</taxon>
        <taxon>Paenibacillaceae</taxon>
        <taxon>Paenibacillus</taxon>
    </lineage>
</organism>
<dbReference type="EMBL" id="MRTF01000002">
    <property type="protein sequence ID" value="OME94578.1"/>
    <property type="molecule type" value="Genomic_DNA"/>
</dbReference>
<accession>A0A1R1B4X4</accession>
<evidence type="ECO:0000313" key="4">
    <source>
        <dbReference type="Proteomes" id="UP000187074"/>
    </source>
</evidence>
<dbReference type="SUPFAM" id="SSF51182">
    <property type="entry name" value="RmlC-like cupins"/>
    <property type="match status" value="1"/>
</dbReference>
<gene>
    <name evidence="3" type="ORF">BK123_05400</name>
</gene>
<evidence type="ECO:0000256" key="1">
    <source>
        <dbReference type="ARBA" id="ARBA00023125"/>
    </source>
</evidence>
<dbReference type="InterPro" id="IPR010982">
    <property type="entry name" value="Lambda_DNA-bd_dom_sf"/>
</dbReference>